<accession>A0A9K3PZT9</accession>
<feature type="region of interest" description="Disordered" evidence="1">
    <location>
        <begin position="418"/>
        <end position="442"/>
    </location>
</feature>
<keyword evidence="3" id="KW-1185">Reference proteome</keyword>
<reference evidence="2" key="1">
    <citation type="journal article" date="2021" name="Sci. Rep.">
        <title>Diploid genomic architecture of Nitzschia inconspicua, an elite biomass production diatom.</title>
        <authorList>
            <person name="Oliver A."/>
            <person name="Podell S."/>
            <person name="Pinowska A."/>
            <person name="Traller J.C."/>
            <person name="Smith S.R."/>
            <person name="McClure R."/>
            <person name="Beliaev A."/>
            <person name="Bohutskyi P."/>
            <person name="Hill E.A."/>
            <person name="Rabines A."/>
            <person name="Zheng H."/>
            <person name="Allen L.Z."/>
            <person name="Kuo A."/>
            <person name="Grigoriev I.V."/>
            <person name="Allen A.E."/>
            <person name="Hazlebeck D."/>
            <person name="Allen E.E."/>
        </authorList>
    </citation>
    <scope>NUCLEOTIDE SEQUENCE</scope>
    <source>
        <strain evidence="2">Hildebrandi</strain>
    </source>
</reference>
<evidence type="ECO:0000313" key="2">
    <source>
        <dbReference type="EMBL" id="KAG7365230.1"/>
    </source>
</evidence>
<feature type="compositionally biased region" description="Basic and acidic residues" evidence="1">
    <location>
        <begin position="7"/>
        <end position="27"/>
    </location>
</feature>
<feature type="region of interest" description="Disordered" evidence="1">
    <location>
        <begin position="150"/>
        <end position="193"/>
    </location>
</feature>
<feature type="compositionally biased region" description="Acidic residues" evidence="1">
    <location>
        <begin position="56"/>
        <end position="72"/>
    </location>
</feature>
<proteinExistence type="predicted"/>
<feature type="compositionally biased region" description="Basic and acidic residues" evidence="1">
    <location>
        <begin position="256"/>
        <end position="268"/>
    </location>
</feature>
<feature type="compositionally biased region" description="Polar residues" evidence="1">
    <location>
        <begin position="110"/>
        <end position="122"/>
    </location>
</feature>
<feature type="region of interest" description="Disordered" evidence="1">
    <location>
        <begin position="1"/>
        <end position="122"/>
    </location>
</feature>
<dbReference type="EMBL" id="JAGRRH010000009">
    <property type="protein sequence ID" value="KAG7365230.1"/>
    <property type="molecule type" value="Genomic_DNA"/>
</dbReference>
<feature type="compositionally biased region" description="Low complexity" evidence="1">
    <location>
        <begin position="154"/>
        <end position="167"/>
    </location>
</feature>
<dbReference type="Proteomes" id="UP000693970">
    <property type="component" value="Unassembled WGS sequence"/>
</dbReference>
<feature type="compositionally biased region" description="Basic and acidic residues" evidence="1">
    <location>
        <begin position="226"/>
        <end position="236"/>
    </location>
</feature>
<feature type="compositionally biased region" description="Polar residues" evidence="1">
    <location>
        <begin position="34"/>
        <end position="50"/>
    </location>
</feature>
<comment type="caution">
    <text evidence="2">The sequence shown here is derived from an EMBL/GenBank/DDBJ whole genome shotgun (WGS) entry which is preliminary data.</text>
</comment>
<evidence type="ECO:0000313" key="3">
    <source>
        <dbReference type="Proteomes" id="UP000693970"/>
    </source>
</evidence>
<feature type="region of interest" description="Disordered" evidence="1">
    <location>
        <begin position="226"/>
        <end position="273"/>
    </location>
</feature>
<name>A0A9K3PZT9_9STRA</name>
<dbReference type="AlphaFoldDB" id="A0A9K3PZT9"/>
<evidence type="ECO:0000256" key="1">
    <source>
        <dbReference type="SAM" id="MobiDB-lite"/>
    </source>
</evidence>
<feature type="compositionally biased region" description="Basic and acidic residues" evidence="1">
    <location>
        <begin position="418"/>
        <end position="434"/>
    </location>
</feature>
<gene>
    <name evidence="2" type="ORF">IV203_038433</name>
</gene>
<dbReference type="OrthoDB" id="55331at2759"/>
<protein>
    <submittedName>
        <fullName evidence="2">Uncharacterized protein</fullName>
    </submittedName>
</protein>
<sequence>MVDSPVEDPRKKRDNAQVHYDHEENKPTKAQKASKLNNEEATTAIVSRQQKINRDDDGDDRVADDDDDDDDSSAAILPSPPKRRATSDTRKAPPLSSAKSTTVAALKNPAGSSNQTNSATTKTSFPRIWDLESAMLQLVRLNNNPSYPIETAITNTNTNTNTTKSNPKNPPTPSQTLESSTTALRKDKRTSEREYITMERDAWITFRMAHSGDAATIASWYREAERKQLRQDNHGETDDDEEEKPEIDINPPPPLEQHDDDHIHHDDSPGAAVSHSSMLEHWLAEGLGDEVTCPSVYGLLCFVHSDGDDHNKQGKQETTIGFAATGTTESINRNRSSSPPRTKNTNMAAVVLLTLSWTSDERHLRVEWIGLNPTLSPDLAETVQQKVWLRITALSVMTGCPVIAVDKQQLLTKNVDAEATRASTEKDKASDKRQPRVVPSAE</sequence>
<reference evidence="2" key="2">
    <citation type="submission" date="2021-04" db="EMBL/GenBank/DDBJ databases">
        <authorList>
            <person name="Podell S."/>
        </authorList>
    </citation>
    <scope>NUCLEOTIDE SEQUENCE</scope>
    <source>
        <strain evidence="2">Hildebrandi</strain>
    </source>
</reference>
<organism evidence="2 3">
    <name type="scientific">Nitzschia inconspicua</name>
    <dbReference type="NCBI Taxonomy" id="303405"/>
    <lineage>
        <taxon>Eukaryota</taxon>
        <taxon>Sar</taxon>
        <taxon>Stramenopiles</taxon>
        <taxon>Ochrophyta</taxon>
        <taxon>Bacillariophyta</taxon>
        <taxon>Bacillariophyceae</taxon>
        <taxon>Bacillariophycidae</taxon>
        <taxon>Bacillariales</taxon>
        <taxon>Bacillariaceae</taxon>
        <taxon>Nitzschia</taxon>
    </lineage>
</organism>